<proteinExistence type="predicted"/>
<organism evidence="1 2">
    <name type="scientific">Meloidogyne enterolobii</name>
    <name type="common">Root-knot nematode worm</name>
    <name type="synonym">Meloidogyne mayaguensis</name>
    <dbReference type="NCBI Taxonomy" id="390850"/>
    <lineage>
        <taxon>Eukaryota</taxon>
        <taxon>Metazoa</taxon>
        <taxon>Ecdysozoa</taxon>
        <taxon>Nematoda</taxon>
        <taxon>Chromadorea</taxon>
        <taxon>Rhabditida</taxon>
        <taxon>Tylenchina</taxon>
        <taxon>Tylenchomorpha</taxon>
        <taxon>Tylenchoidea</taxon>
        <taxon>Meloidogynidae</taxon>
        <taxon>Meloidogyninae</taxon>
        <taxon>Meloidogyne</taxon>
    </lineage>
</organism>
<accession>A0A6V7V653</accession>
<dbReference type="Proteomes" id="UP000580250">
    <property type="component" value="Unassembled WGS sequence"/>
</dbReference>
<dbReference type="OrthoDB" id="5894835at2759"/>
<comment type="caution">
    <text evidence="1">The sequence shown here is derived from an EMBL/GenBank/DDBJ whole genome shotgun (WGS) entry which is preliminary data.</text>
</comment>
<dbReference type="AlphaFoldDB" id="A0A6V7V653"/>
<sequence>MLPPMLSSKLIRRLILVTLITLLYICARTYKEYRNIISSRDETTAVTIIQPGKEAEFIKLQKIIKDEIRAMQTVERIRSERLISSLIGMLNKQKSLEEEKTTQTDPGSQKAIFRLQMNLSRLFDFF</sequence>
<gene>
    <name evidence="1" type="ORF">MENT_LOCUS21309</name>
</gene>
<name>A0A6V7V653_MELEN</name>
<dbReference type="EMBL" id="CAJEWN010000160">
    <property type="protein sequence ID" value="CAD2169942.1"/>
    <property type="molecule type" value="Genomic_DNA"/>
</dbReference>
<protein>
    <submittedName>
        <fullName evidence="1">Uncharacterized protein</fullName>
    </submittedName>
</protein>
<reference evidence="1 2" key="1">
    <citation type="submission" date="2020-08" db="EMBL/GenBank/DDBJ databases">
        <authorList>
            <person name="Koutsovoulos G."/>
            <person name="Danchin GJ E."/>
        </authorList>
    </citation>
    <scope>NUCLEOTIDE SEQUENCE [LARGE SCALE GENOMIC DNA]</scope>
</reference>
<evidence type="ECO:0000313" key="2">
    <source>
        <dbReference type="Proteomes" id="UP000580250"/>
    </source>
</evidence>
<evidence type="ECO:0000313" key="1">
    <source>
        <dbReference type="EMBL" id="CAD2169942.1"/>
    </source>
</evidence>